<feature type="compositionally biased region" description="Low complexity" evidence="5">
    <location>
        <begin position="8"/>
        <end position="18"/>
    </location>
</feature>
<feature type="compositionally biased region" description="Basic residues" evidence="5">
    <location>
        <begin position="95"/>
        <end position="107"/>
    </location>
</feature>
<dbReference type="PANTHER" id="PTHR45764">
    <property type="entry name" value="BZIP TRANSCRIPTION FACTOR 44"/>
    <property type="match status" value="1"/>
</dbReference>
<accession>A0A1V9ZH28</accession>
<evidence type="ECO:0000256" key="3">
    <source>
        <dbReference type="ARBA" id="ARBA00023163"/>
    </source>
</evidence>
<evidence type="ECO:0000313" key="6">
    <source>
        <dbReference type="EMBL" id="OQR97257.1"/>
    </source>
</evidence>
<evidence type="ECO:0008006" key="8">
    <source>
        <dbReference type="Google" id="ProtNLM"/>
    </source>
</evidence>
<keyword evidence="3" id="KW-0804">Transcription</keyword>
<feature type="compositionally biased region" description="Polar residues" evidence="5">
    <location>
        <begin position="75"/>
        <end position="86"/>
    </location>
</feature>
<dbReference type="Gene3D" id="3.30.530.20">
    <property type="match status" value="1"/>
</dbReference>
<comment type="caution">
    <text evidence="6">The sequence shown here is derived from an EMBL/GenBank/DDBJ whole genome shotgun (WGS) entry which is preliminary data.</text>
</comment>
<dbReference type="OrthoDB" id="76219at2759"/>
<evidence type="ECO:0000256" key="4">
    <source>
        <dbReference type="ARBA" id="ARBA00023242"/>
    </source>
</evidence>
<proteinExistence type="predicted"/>
<dbReference type="GO" id="GO:0003677">
    <property type="term" value="F:DNA binding"/>
    <property type="evidence" value="ECO:0007669"/>
    <property type="project" value="UniProtKB-KW"/>
</dbReference>
<dbReference type="EMBL" id="JNBR01000120">
    <property type="protein sequence ID" value="OQR97257.1"/>
    <property type="molecule type" value="Genomic_DNA"/>
</dbReference>
<gene>
    <name evidence="6" type="ORF">ACHHYP_12327</name>
</gene>
<dbReference type="Proteomes" id="UP000243579">
    <property type="component" value="Unassembled WGS sequence"/>
</dbReference>
<reference evidence="6 7" key="1">
    <citation type="journal article" date="2014" name="Genome Biol. Evol.">
        <title>The secreted proteins of Achlya hypogyna and Thraustotheca clavata identify the ancestral oomycete secretome and reveal gene acquisitions by horizontal gene transfer.</title>
        <authorList>
            <person name="Misner I."/>
            <person name="Blouin N."/>
            <person name="Leonard G."/>
            <person name="Richards T.A."/>
            <person name="Lane C.E."/>
        </authorList>
    </citation>
    <scope>NUCLEOTIDE SEQUENCE [LARGE SCALE GENOMIC DNA]</scope>
    <source>
        <strain evidence="6 7">ATCC 48635</strain>
    </source>
</reference>
<feature type="compositionally biased region" description="Low complexity" evidence="5">
    <location>
        <begin position="116"/>
        <end position="132"/>
    </location>
</feature>
<protein>
    <recommendedName>
        <fullName evidence="8">BZIP domain-containing protein</fullName>
    </recommendedName>
</protein>
<dbReference type="CDD" id="cd14686">
    <property type="entry name" value="bZIP"/>
    <property type="match status" value="1"/>
</dbReference>
<dbReference type="AlphaFoldDB" id="A0A1V9ZH28"/>
<evidence type="ECO:0000256" key="5">
    <source>
        <dbReference type="SAM" id="MobiDB-lite"/>
    </source>
</evidence>
<organism evidence="6 7">
    <name type="scientific">Achlya hypogyna</name>
    <name type="common">Oomycete</name>
    <name type="synonym">Protoachlya hypogyna</name>
    <dbReference type="NCBI Taxonomy" id="1202772"/>
    <lineage>
        <taxon>Eukaryota</taxon>
        <taxon>Sar</taxon>
        <taxon>Stramenopiles</taxon>
        <taxon>Oomycota</taxon>
        <taxon>Saprolegniomycetes</taxon>
        <taxon>Saprolegniales</taxon>
        <taxon>Achlyaceae</taxon>
        <taxon>Achlya</taxon>
    </lineage>
</organism>
<keyword evidence="7" id="KW-1185">Reference proteome</keyword>
<evidence type="ECO:0000256" key="2">
    <source>
        <dbReference type="ARBA" id="ARBA00023125"/>
    </source>
</evidence>
<evidence type="ECO:0000313" key="7">
    <source>
        <dbReference type="Proteomes" id="UP000243579"/>
    </source>
</evidence>
<keyword evidence="2" id="KW-0238">DNA-binding</keyword>
<evidence type="ECO:0000256" key="1">
    <source>
        <dbReference type="ARBA" id="ARBA00023015"/>
    </source>
</evidence>
<dbReference type="PANTHER" id="PTHR45764:SF38">
    <property type="entry name" value="BZIP TRANSCRIPTION FACTOR 44"/>
    <property type="match status" value="1"/>
</dbReference>
<feature type="compositionally biased region" description="Basic and acidic residues" evidence="5">
    <location>
        <begin position="135"/>
        <end position="146"/>
    </location>
</feature>
<keyword evidence="4" id="KW-0539">Nucleus</keyword>
<sequence>MDPYNNYGHQQGQGHPPMGSGGPPRMGMGLPALNQGMPMMPDLGMGFDGTNFMQHGGYMGQGMPSMVPPPMNVSLTPVSTTSSQSPMPVATGGAKPKKAPASKKRKAPASDTQSNPDAPDSPSSATGTGTAADTEEQRKARRREQIAKAARKHRQRQKDELVALREKVKDLKEQIEVLQSSEPSEHDTESGWKQEAEQHAEIRARVDQENEFLRKTLMEQMKFIQRLQDYFTKQPLLNAPSLNKMLTTSPSTGMAPPPAPALMPPPSMPSSFFQLPTVSFRDTLLKVADEAITSCIESVQYGEQLFKQPKVANMSYLGVTVQYEMNKDNIHIFLRHVLPGANHMAVTDRVWDLMTDKTFNQEFGFTESYEVLDTIDNDTKYIRAILNLTLPNPDKNGATKVKAERLHAVKRRIMANCAYIASRSVHDDPSWPQTPSYIRRHQNIGIMLRECVDEGRPATEVMWCIKVHMNEHTDVNVSANTPDTILRNLFEVTPPFFKAILDRVQQ</sequence>
<dbReference type="InterPro" id="IPR023393">
    <property type="entry name" value="START-like_dom_sf"/>
</dbReference>
<feature type="region of interest" description="Disordered" evidence="5">
    <location>
        <begin position="63"/>
        <end position="160"/>
    </location>
</feature>
<dbReference type="STRING" id="1202772.A0A1V9ZH28"/>
<keyword evidence="1" id="KW-0805">Transcription regulation</keyword>
<feature type="region of interest" description="Disordered" evidence="5">
    <location>
        <begin position="1"/>
        <end position="34"/>
    </location>
</feature>
<name>A0A1V9ZH28_ACHHY</name>
<dbReference type="SUPFAM" id="SSF55961">
    <property type="entry name" value="Bet v1-like"/>
    <property type="match status" value="1"/>
</dbReference>